<comment type="subcellular location">
    <subcellularLocation>
        <location evidence="1">Endoplasmic reticulum membrane</location>
    </subcellularLocation>
</comment>
<evidence type="ECO:0000256" key="5">
    <source>
        <dbReference type="ARBA" id="ARBA00022989"/>
    </source>
</evidence>
<keyword evidence="5" id="KW-1133">Transmembrane helix</keyword>
<organism evidence="7 8">
    <name type="scientific">Abrus precatorius</name>
    <name type="common">Indian licorice</name>
    <name type="synonym">Glycine abrus</name>
    <dbReference type="NCBI Taxonomy" id="3816"/>
    <lineage>
        <taxon>Eukaryota</taxon>
        <taxon>Viridiplantae</taxon>
        <taxon>Streptophyta</taxon>
        <taxon>Embryophyta</taxon>
        <taxon>Tracheophyta</taxon>
        <taxon>Spermatophyta</taxon>
        <taxon>Magnoliopsida</taxon>
        <taxon>eudicotyledons</taxon>
        <taxon>Gunneridae</taxon>
        <taxon>Pentapetalae</taxon>
        <taxon>rosids</taxon>
        <taxon>fabids</taxon>
        <taxon>Fabales</taxon>
        <taxon>Fabaceae</taxon>
        <taxon>Papilionoideae</taxon>
        <taxon>50 kb inversion clade</taxon>
        <taxon>NPAAA clade</taxon>
        <taxon>indigoferoid/millettioid clade</taxon>
        <taxon>Abreae</taxon>
        <taxon>Abrus</taxon>
    </lineage>
</organism>
<dbReference type="GO" id="GO:0005789">
    <property type="term" value="C:endoplasmic reticulum membrane"/>
    <property type="evidence" value="ECO:0007669"/>
    <property type="project" value="UniProtKB-SubCell"/>
</dbReference>
<dbReference type="OrthoDB" id="347124at2759"/>
<keyword evidence="7" id="KW-1185">Reference proteome</keyword>
<comment type="similarity">
    <text evidence="2">Belongs to the ERG2 family.</text>
</comment>
<keyword evidence="6" id="KW-0472">Membrane</keyword>
<protein>
    <submittedName>
        <fullName evidence="8">Uncharacterized protein LOC113871837</fullName>
    </submittedName>
</protein>
<evidence type="ECO:0000256" key="6">
    <source>
        <dbReference type="ARBA" id="ARBA00023136"/>
    </source>
</evidence>
<reference evidence="7" key="1">
    <citation type="journal article" date="2019" name="Toxins">
        <title>Detection of Abrin-Like and Prepropulchellin-Like Toxin Genes and Transcripts Using Whole Genome Sequencing and Full-Length Transcript Sequencing of Abrus precatorius.</title>
        <authorList>
            <person name="Hovde B.T."/>
            <person name="Daligault H.E."/>
            <person name="Hanschen E.R."/>
            <person name="Kunde Y.A."/>
            <person name="Johnson M.B."/>
            <person name="Starkenburg S.R."/>
            <person name="Johnson S.L."/>
        </authorList>
    </citation>
    <scope>NUCLEOTIDE SEQUENCE [LARGE SCALE GENOMIC DNA]</scope>
</reference>
<dbReference type="GeneID" id="113871837"/>
<dbReference type="AlphaFoldDB" id="A0A8B8MC97"/>
<dbReference type="InterPro" id="IPR006716">
    <property type="entry name" value="ERG2_sigma1_rcpt-like"/>
</dbReference>
<evidence type="ECO:0000313" key="7">
    <source>
        <dbReference type="Proteomes" id="UP000694853"/>
    </source>
</evidence>
<evidence type="ECO:0000256" key="2">
    <source>
        <dbReference type="ARBA" id="ARBA00007141"/>
    </source>
</evidence>
<evidence type="ECO:0000313" key="8">
    <source>
        <dbReference type="RefSeq" id="XP_027364734.1"/>
    </source>
</evidence>
<reference evidence="8" key="2">
    <citation type="submission" date="2025-08" db="UniProtKB">
        <authorList>
            <consortium name="RefSeq"/>
        </authorList>
    </citation>
    <scope>IDENTIFICATION</scope>
    <source>
        <tissue evidence="8">Young leaves</tissue>
    </source>
</reference>
<evidence type="ECO:0000256" key="1">
    <source>
        <dbReference type="ARBA" id="ARBA00004586"/>
    </source>
</evidence>
<gene>
    <name evidence="8" type="primary">LOC113871837</name>
</gene>
<dbReference type="Proteomes" id="UP000694853">
    <property type="component" value="Unplaced"/>
</dbReference>
<dbReference type="Pfam" id="PF04622">
    <property type="entry name" value="ERG2_Sigma1R"/>
    <property type="match status" value="1"/>
</dbReference>
<keyword evidence="3" id="KW-0812">Transmembrane</keyword>
<evidence type="ECO:0000256" key="4">
    <source>
        <dbReference type="ARBA" id="ARBA00022824"/>
    </source>
</evidence>
<name>A0A8B8MC97_ABRPR</name>
<dbReference type="PANTHER" id="PTHR10868">
    <property type="entry name" value="SIGMA 1-TYPE OPIOID RECEPTOR-RELATED"/>
    <property type="match status" value="1"/>
</dbReference>
<proteinExistence type="inferred from homology"/>
<dbReference type="RefSeq" id="XP_027364734.1">
    <property type="nucleotide sequence ID" value="XM_027508933.1"/>
</dbReference>
<accession>A0A8B8MC97</accession>
<dbReference type="PANTHER" id="PTHR10868:SF1">
    <property type="entry name" value="SIGMA NON-OPIOID INTRACELLULAR RECEPTOR 1"/>
    <property type="match status" value="1"/>
</dbReference>
<sequence length="387" mass="43193">MTVGFKFKAVSLKQTKFATATAARKKKKESREKEEAMRTVILQSKSRSNSLEEDNRDNGCYFPGCKKNANCNCEICLASINATLDLMPNSIHKTSLTKLSAPKPNVECTPISFDASMLSTPGSSDFHLSPPTPIIKSTARSDSCQKMKIQKGQESSFYGIKLLRLILGLGLLLSVDLVFPWAVSGVFQPSLSPEVVKRVAEKCSQVHDLNAKLRLLQKELASVVGKVSNCSFEETSWQISQDGLLLNSRCTLYKSAIEEVTIWGWPLQTAGLLTNGFSFRTYSILSGRVTQWNGGQVGYLIRKANTSWVQPKWGASVVQLDPNTWVLEYQSSSNFYNTRLYSALLEFFKYWITRIIGRVKKDFWVFAAFEDSHCMGFTASSGFKTPT</sequence>
<dbReference type="KEGG" id="aprc:113871837"/>
<evidence type="ECO:0000256" key="3">
    <source>
        <dbReference type="ARBA" id="ARBA00022692"/>
    </source>
</evidence>
<keyword evidence="4" id="KW-0256">Endoplasmic reticulum</keyword>